<evidence type="ECO:0000313" key="3">
    <source>
        <dbReference type="EMBL" id="KOG89420.1"/>
    </source>
</evidence>
<dbReference type="InterPro" id="IPR035905">
    <property type="entry name" value="Barstar-like_sf"/>
</dbReference>
<dbReference type="Gene3D" id="3.30.370.10">
    <property type="entry name" value="Barstar-like"/>
    <property type="match status" value="1"/>
</dbReference>
<evidence type="ECO:0000259" key="2">
    <source>
        <dbReference type="Pfam" id="PF01337"/>
    </source>
</evidence>
<evidence type="ECO:0000256" key="1">
    <source>
        <dbReference type="ARBA" id="ARBA00006845"/>
    </source>
</evidence>
<comment type="similarity">
    <text evidence="1">Belongs to the barstar family.</text>
</comment>
<dbReference type="RefSeq" id="WP_030892978.1">
    <property type="nucleotide sequence ID" value="NZ_JBIRHZ010000018.1"/>
</dbReference>
<gene>
    <name evidence="3" type="ORF">ADK38_14370</name>
</gene>
<sequence>MTGLLPAAGIPGLLDGTVAPGVYHWHPPVSVPRTARHAAEAGWRPAVLNLHGATDKASFLARCATDLELPDWFGHNWDALADCLTDLSWWGETRGYLLLVEGWGAFRTAAPEAAGIAADIFADSVHHWAGGTTPMAVLLAADS</sequence>
<proteinExistence type="inferred from homology"/>
<dbReference type="InterPro" id="IPR000468">
    <property type="entry name" value="Barstar"/>
</dbReference>
<feature type="domain" description="Barstar (barnase inhibitor)" evidence="2">
    <location>
        <begin position="45"/>
        <end position="139"/>
    </location>
</feature>
<organism evidence="3 4">
    <name type="scientific">Streptomyces varsoviensis</name>
    <dbReference type="NCBI Taxonomy" id="67373"/>
    <lineage>
        <taxon>Bacteria</taxon>
        <taxon>Bacillati</taxon>
        <taxon>Actinomycetota</taxon>
        <taxon>Actinomycetes</taxon>
        <taxon>Kitasatosporales</taxon>
        <taxon>Streptomycetaceae</taxon>
        <taxon>Streptomyces</taxon>
    </lineage>
</organism>
<comment type="caution">
    <text evidence="3">The sequence shown here is derived from an EMBL/GenBank/DDBJ whole genome shotgun (WGS) entry which is preliminary data.</text>
</comment>
<reference evidence="3 4" key="1">
    <citation type="submission" date="2015-07" db="EMBL/GenBank/DDBJ databases">
        <authorList>
            <person name="Ju K.-S."/>
            <person name="Doroghazi J.R."/>
            <person name="Metcalf W.W."/>
        </authorList>
    </citation>
    <scope>NUCLEOTIDE SEQUENCE [LARGE SCALE GENOMIC DNA]</scope>
    <source>
        <strain evidence="3 4">NRRL B-3589</strain>
    </source>
</reference>
<protein>
    <recommendedName>
        <fullName evidence="2">Barstar (barnase inhibitor) domain-containing protein</fullName>
    </recommendedName>
</protein>
<dbReference type="Proteomes" id="UP000037020">
    <property type="component" value="Unassembled WGS sequence"/>
</dbReference>
<keyword evidence="4" id="KW-1185">Reference proteome</keyword>
<dbReference type="SUPFAM" id="SSF52038">
    <property type="entry name" value="Barstar-related"/>
    <property type="match status" value="1"/>
</dbReference>
<dbReference type="CDD" id="cd05141">
    <property type="entry name" value="Barstar_evA4336-like"/>
    <property type="match status" value="1"/>
</dbReference>
<name>A0ABR5J7P2_9ACTN</name>
<dbReference type="Pfam" id="PF01337">
    <property type="entry name" value="Barstar"/>
    <property type="match status" value="1"/>
</dbReference>
<evidence type="ECO:0000313" key="4">
    <source>
        <dbReference type="Proteomes" id="UP000037020"/>
    </source>
</evidence>
<accession>A0ABR5J7P2</accession>
<dbReference type="EMBL" id="LGUT01001206">
    <property type="protein sequence ID" value="KOG89420.1"/>
    <property type="molecule type" value="Genomic_DNA"/>
</dbReference>